<reference evidence="3 4" key="1">
    <citation type="submission" date="2019-02" db="EMBL/GenBank/DDBJ databases">
        <authorList>
            <person name="Khodamoradi S."/>
            <person name="Hahnke R.L."/>
            <person name="Kaempfer P."/>
            <person name="Schumann P."/>
            <person name="Rohde M."/>
            <person name="Steinert M."/>
            <person name="Luzhetskyy A."/>
            <person name="Wink J."/>
            <person name="Ruckert C."/>
        </authorList>
    </citation>
    <scope>NUCLEOTIDE SEQUENCE [LARGE SCALE GENOMIC DNA]</scope>
    <source>
        <strain evidence="3 4">M2</strain>
    </source>
</reference>
<dbReference type="KEGG" id="strr:EKD16_06160"/>
<dbReference type="GO" id="GO:0015833">
    <property type="term" value="P:peptide transport"/>
    <property type="evidence" value="ECO:0007669"/>
    <property type="project" value="TreeGrafter"/>
</dbReference>
<dbReference type="EMBL" id="CP036455">
    <property type="protein sequence ID" value="QBI53031.1"/>
    <property type="molecule type" value="Genomic_DNA"/>
</dbReference>
<dbReference type="Gene3D" id="3.40.190.10">
    <property type="entry name" value="Periplasmic binding protein-like II"/>
    <property type="match status" value="1"/>
</dbReference>
<dbReference type="OrthoDB" id="9764591at2"/>
<evidence type="ECO:0000313" key="3">
    <source>
        <dbReference type="EMBL" id="QBI53031.1"/>
    </source>
</evidence>
<accession>A0A4P6Q1C8</accession>
<dbReference type="InterPro" id="IPR039424">
    <property type="entry name" value="SBP_5"/>
</dbReference>
<dbReference type="PANTHER" id="PTHR30290">
    <property type="entry name" value="PERIPLASMIC BINDING COMPONENT OF ABC TRANSPORTER"/>
    <property type="match status" value="1"/>
</dbReference>
<organism evidence="3 4">
    <name type="scientific">Streptomonospora litoralis</name>
    <dbReference type="NCBI Taxonomy" id="2498135"/>
    <lineage>
        <taxon>Bacteria</taxon>
        <taxon>Bacillati</taxon>
        <taxon>Actinomycetota</taxon>
        <taxon>Actinomycetes</taxon>
        <taxon>Streptosporangiales</taxon>
        <taxon>Nocardiopsidaceae</taxon>
        <taxon>Streptomonospora</taxon>
    </lineage>
</organism>
<dbReference type="PROSITE" id="PS51257">
    <property type="entry name" value="PROKAR_LIPOPROTEIN"/>
    <property type="match status" value="1"/>
</dbReference>
<gene>
    <name evidence="3" type="ORF">EKD16_06160</name>
</gene>
<dbReference type="AlphaFoldDB" id="A0A4P6Q1C8"/>
<evidence type="ECO:0000259" key="2">
    <source>
        <dbReference type="Pfam" id="PF00496"/>
    </source>
</evidence>
<feature type="chain" id="PRO_5039034293" evidence="1">
    <location>
        <begin position="24"/>
        <end position="656"/>
    </location>
</feature>
<dbReference type="Proteomes" id="UP000292235">
    <property type="component" value="Chromosome"/>
</dbReference>
<name>A0A4P6Q1C8_9ACTN</name>
<dbReference type="SUPFAM" id="SSF53850">
    <property type="entry name" value="Periplasmic binding protein-like II"/>
    <property type="match status" value="1"/>
</dbReference>
<feature type="signal peptide" evidence="1">
    <location>
        <begin position="1"/>
        <end position="23"/>
    </location>
</feature>
<dbReference type="Pfam" id="PF00496">
    <property type="entry name" value="SBP_bac_5"/>
    <property type="match status" value="1"/>
</dbReference>
<proteinExistence type="predicted"/>
<dbReference type="InterPro" id="IPR000914">
    <property type="entry name" value="SBP_5_dom"/>
</dbReference>
<evidence type="ECO:0000313" key="4">
    <source>
        <dbReference type="Proteomes" id="UP000292235"/>
    </source>
</evidence>
<dbReference type="CDD" id="cd08500">
    <property type="entry name" value="PBP2_NikA_DppA_OppA_like_4"/>
    <property type="match status" value="1"/>
</dbReference>
<dbReference type="Gene3D" id="3.10.105.10">
    <property type="entry name" value="Dipeptide-binding Protein, Domain 3"/>
    <property type="match status" value="1"/>
</dbReference>
<evidence type="ECO:0000256" key="1">
    <source>
        <dbReference type="SAM" id="SignalP"/>
    </source>
</evidence>
<dbReference type="PANTHER" id="PTHR30290:SF62">
    <property type="entry name" value="OLIGOPEPTIDE ABC TRANSPORTER, PERIPLASMIC OLIGOPEPTIDE-BINDING PROTEIN"/>
    <property type="match status" value="1"/>
</dbReference>
<protein>
    <submittedName>
        <fullName evidence="3">Putative ABC transporter-binding protein</fullName>
    </submittedName>
</protein>
<keyword evidence="1" id="KW-0732">Signal</keyword>
<dbReference type="RefSeq" id="WP_131097471.1">
    <property type="nucleotide sequence ID" value="NZ_CP036455.1"/>
</dbReference>
<keyword evidence="4" id="KW-1185">Reference proteome</keyword>
<dbReference type="GO" id="GO:1904680">
    <property type="term" value="F:peptide transmembrane transporter activity"/>
    <property type="evidence" value="ECO:0007669"/>
    <property type="project" value="TreeGrafter"/>
</dbReference>
<feature type="domain" description="Solute-binding protein family 5" evidence="2">
    <location>
        <begin position="125"/>
        <end position="539"/>
    </location>
</feature>
<sequence length="656" mass="74709" precursor="true">MHARDNRRLLPRRRALAVPSAAAALALALSGCTFFNLNPEGEQGGSQGKADGQAPALAEKVEAGDLPPLEERLPEKPLVVEPTNEIGSYGGTWNSAILGIGDWPWLGRTVGYENLTRWNTEWTKTIPNIAESYEYNEEATKVTYNLREGMKWSDGDDFTADDIVFAANDVFNNADLTPMANQNPPTAEKIDKYTVEITLQEPDALWASHDFIQYQLVNKPKHYLKKFHIKYNDDANQLAEEQGFSGWTEMFDVKAGVTDSALTWQNPDIPTLYPWKVVEPLSDSGRMVLERNPYYWKVDTEGNQLPYLDRVVFEIMQDEEVMLTRALNGDFDFHTRHFNTPENRPVLARNREANGYDFMELRLSAMNTNMISFNLTTENDGLREIFRDKQFRIAMSHGINRQDIIDVVYQGQGEPWQGAPREDTPFFNEELAKQYTEYDPEKANRILDEAGYDQRNGDGVRVSEDGTPLSFTLSAPGDFRPDIIDSMEMVVDFWNELDVDAELQTQERTAWQDSRENNEHEANVWSGDAGLMDAMYDPRWYGPLHSGESNFAIPWAQWQASDGKDPRAQEPPQDVKDHIEMYEQVIAETDPQRRNELFADFLAQSQEQFYAMGISLPQPGYGIVADNFRNVPDSLPEASVYNTPAPANPEQFFIEE</sequence>